<name>X6P8G2_RETFI</name>
<sequence>MEKNNHNWIFNGISVTISNTHNQNTNVCPLSTDNLMIALLKKEKIFFIFAYAPLYQNCYEARIENIYNDIDTGDTLTNENGKRLLSLCNTYSFKILNLKHAYKKYKYYQIRRYVTFLVPNECVEPDLTNSHQLGRFSILKDRYSLSNVTVHFVEQCKQIKLYDTICEINSNPQNNSIDKITKTYYTFMFWLYETVLNCNTYTYRMTRVNETQQCSLPTNLNDTLQEINTCLKILNIFTSSNSIN</sequence>
<evidence type="ECO:0000313" key="2">
    <source>
        <dbReference type="Proteomes" id="UP000023152"/>
    </source>
</evidence>
<gene>
    <name evidence="1" type="ORF">RFI_02612</name>
</gene>
<dbReference type="AlphaFoldDB" id="X6P8G2"/>
<evidence type="ECO:0000313" key="1">
    <source>
        <dbReference type="EMBL" id="ETO34481.1"/>
    </source>
</evidence>
<keyword evidence="2" id="KW-1185">Reference proteome</keyword>
<protein>
    <submittedName>
        <fullName evidence="1">Uncharacterized protein</fullName>
    </submittedName>
</protein>
<reference evidence="1 2" key="1">
    <citation type="journal article" date="2013" name="Curr. Biol.">
        <title>The Genome of the Foraminiferan Reticulomyxa filosa.</title>
        <authorList>
            <person name="Glockner G."/>
            <person name="Hulsmann N."/>
            <person name="Schleicher M."/>
            <person name="Noegel A.A."/>
            <person name="Eichinger L."/>
            <person name="Gallinger C."/>
            <person name="Pawlowski J."/>
            <person name="Sierra R."/>
            <person name="Euteneuer U."/>
            <person name="Pillet L."/>
            <person name="Moustafa A."/>
            <person name="Platzer M."/>
            <person name="Groth M."/>
            <person name="Szafranski K."/>
            <person name="Schliwa M."/>
        </authorList>
    </citation>
    <scope>NUCLEOTIDE SEQUENCE [LARGE SCALE GENOMIC DNA]</scope>
</reference>
<accession>X6P8G2</accession>
<organism evidence="1 2">
    <name type="scientific">Reticulomyxa filosa</name>
    <dbReference type="NCBI Taxonomy" id="46433"/>
    <lineage>
        <taxon>Eukaryota</taxon>
        <taxon>Sar</taxon>
        <taxon>Rhizaria</taxon>
        <taxon>Retaria</taxon>
        <taxon>Foraminifera</taxon>
        <taxon>Monothalamids</taxon>
        <taxon>Reticulomyxidae</taxon>
        <taxon>Reticulomyxa</taxon>
    </lineage>
</organism>
<proteinExistence type="predicted"/>
<dbReference type="EMBL" id="ASPP01002523">
    <property type="protein sequence ID" value="ETO34481.1"/>
    <property type="molecule type" value="Genomic_DNA"/>
</dbReference>
<dbReference type="Proteomes" id="UP000023152">
    <property type="component" value="Unassembled WGS sequence"/>
</dbReference>
<comment type="caution">
    <text evidence="1">The sequence shown here is derived from an EMBL/GenBank/DDBJ whole genome shotgun (WGS) entry which is preliminary data.</text>
</comment>